<sequence>MSKDLFLRIANAVEAHCSYFQQKRNAVGDRGNSAVKKVMVALHMIANGGAADSYDGWLNITDSTNILCCEDLHCLSRLAAGRLHLLTLRSMVISTQWVITL</sequence>
<reference evidence="1" key="1">
    <citation type="submission" date="2014-09" db="EMBL/GenBank/DDBJ databases">
        <authorList>
            <person name="Magalhaes I.L.F."/>
            <person name="Oliveira U."/>
            <person name="Santos F.R."/>
            <person name="Vidigal T.H.D.A."/>
            <person name="Brescovit A.D."/>
            <person name="Santos A.J."/>
        </authorList>
    </citation>
    <scope>NUCLEOTIDE SEQUENCE</scope>
    <source>
        <tissue evidence="1">Shoot tissue taken approximately 20 cm above the soil surface</tissue>
    </source>
</reference>
<dbReference type="EMBL" id="GBRH01233623">
    <property type="protein sequence ID" value="JAD64272.1"/>
    <property type="molecule type" value="Transcribed_RNA"/>
</dbReference>
<proteinExistence type="predicted"/>
<organism evidence="1">
    <name type="scientific">Arundo donax</name>
    <name type="common">Giant reed</name>
    <name type="synonym">Donax arundinaceus</name>
    <dbReference type="NCBI Taxonomy" id="35708"/>
    <lineage>
        <taxon>Eukaryota</taxon>
        <taxon>Viridiplantae</taxon>
        <taxon>Streptophyta</taxon>
        <taxon>Embryophyta</taxon>
        <taxon>Tracheophyta</taxon>
        <taxon>Spermatophyta</taxon>
        <taxon>Magnoliopsida</taxon>
        <taxon>Liliopsida</taxon>
        <taxon>Poales</taxon>
        <taxon>Poaceae</taxon>
        <taxon>PACMAD clade</taxon>
        <taxon>Arundinoideae</taxon>
        <taxon>Arundineae</taxon>
        <taxon>Arundo</taxon>
    </lineage>
</organism>
<reference evidence="1" key="2">
    <citation type="journal article" date="2015" name="Data Brief">
        <title>Shoot transcriptome of the giant reed, Arundo donax.</title>
        <authorList>
            <person name="Barrero R.A."/>
            <person name="Guerrero F.D."/>
            <person name="Moolhuijzen P."/>
            <person name="Goolsby J.A."/>
            <person name="Tidwell J."/>
            <person name="Bellgard S.E."/>
            <person name="Bellgard M.I."/>
        </authorList>
    </citation>
    <scope>NUCLEOTIDE SEQUENCE</scope>
    <source>
        <tissue evidence="1">Shoot tissue taken approximately 20 cm above the soil surface</tissue>
    </source>
</reference>
<evidence type="ECO:0000313" key="1">
    <source>
        <dbReference type="EMBL" id="JAD64272.1"/>
    </source>
</evidence>
<dbReference type="PANTHER" id="PTHR47150:SF5">
    <property type="entry name" value="OS07G0546750 PROTEIN"/>
    <property type="match status" value="1"/>
</dbReference>
<protein>
    <submittedName>
        <fullName evidence="1">Uncharacterized protein</fullName>
    </submittedName>
</protein>
<dbReference type="AlphaFoldDB" id="A0A0A9BYB9"/>
<accession>A0A0A9BYB9</accession>
<name>A0A0A9BYB9_ARUDO</name>
<dbReference type="PANTHER" id="PTHR47150">
    <property type="entry name" value="OS12G0169200 PROTEIN"/>
    <property type="match status" value="1"/>
</dbReference>